<proteinExistence type="predicted"/>
<protein>
    <submittedName>
        <fullName evidence="2">Uncharacterized protein</fullName>
    </submittedName>
</protein>
<evidence type="ECO:0000256" key="1">
    <source>
        <dbReference type="SAM" id="MobiDB-lite"/>
    </source>
</evidence>
<accession>A0A0J6S5T3</accession>
<sequence length="170" mass="18785">MTISSRQESRLLTADEAELVARSHHPRIQNVADRDLDDLIHRLRERRDRARGIAHRQRREIRGRAAPSGARPASDDTGSRQKAGLLASAVKRANKERERRRAAAARGSLVSHARRALALRRDAGDPSAHWPDSRTAHEGMTPIPNESLAPSGALQQEGQEIAMRRGGGPR</sequence>
<evidence type="ECO:0000313" key="3">
    <source>
        <dbReference type="Proteomes" id="UP000035929"/>
    </source>
</evidence>
<feature type="compositionally biased region" description="Basic residues" evidence="1">
    <location>
        <begin position="52"/>
        <end position="61"/>
    </location>
</feature>
<dbReference type="Proteomes" id="UP000035929">
    <property type="component" value="Unassembled WGS sequence"/>
</dbReference>
<comment type="caution">
    <text evidence="2">The sequence shown here is derived from an EMBL/GenBank/DDBJ whole genome shotgun (WGS) entry which is preliminary data.</text>
</comment>
<evidence type="ECO:0000313" key="2">
    <source>
        <dbReference type="EMBL" id="KMO30545.1"/>
    </source>
</evidence>
<dbReference type="OrthoDB" id="7205119at2"/>
<dbReference type="PATRIC" id="fig|270351.6.peg.2073"/>
<reference evidence="2 3" key="1">
    <citation type="submission" date="2015-03" db="EMBL/GenBank/DDBJ databases">
        <title>Genome sequencing of Methylobacterium aquaticum DSM16371 type strain.</title>
        <authorList>
            <person name="Chaudhry V."/>
            <person name="Patil P.B."/>
        </authorList>
    </citation>
    <scope>NUCLEOTIDE SEQUENCE [LARGE SCALE GENOMIC DNA]</scope>
    <source>
        <strain evidence="2 3">DSM 16371</strain>
    </source>
</reference>
<gene>
    <name evidence="2" type="ORF">VP06_21560</name>
</gene>
<dbReference type="RefSeq" id="WP_048465836.1">
    <property type="nucleotide sequence ID" value="NZ_LABX01000172.1"/>
</dbReference>
<dbReference type="EMBL" id="LABX01000172">
    <property type="protein sequence ID" value="KMO30545.1"/>
    <property type="molecule type" value="Genomic_DNA"/>
</dbReference>
<name>A0A0J6S5T3_9HYPH</name>
<organism evidence="2 3">
    <name type="scientific">Methylobacterium aquaticum</name>
    <dbReference type="NCBI Taxonomy" id="270351"/>
    <lineage>
        <taxon>Bacteria</taxon>
        <taxon>Pseudomonadati</taxon>
        <taxon>Pseudomonadota</taxon>
        <taxon>Alphaproteobacteria</taxon>
        <taxon>Hyphomicrobiales</taxon>
        <taxon>Methylobacteriaceae</taxon>
        <taxon>Methylobacterium</taxon>
    </lineage>
</organism>
<dbReference type="AlphaFoldDB" id="A0A0J6S5T3"/>
<feature type="region of interest" description="Disordered" evidence="1">
    <location>
        <begin position="50"/>
        <end position="170"/>
    </location>
</feature>